<evidence type="ECO:0000313" key="9">
    <source>
        <dbReference type="Proteomes" id="UP000286746"/>
    </source>
</evidence>
<dbReference type="Proteomes" id="UP000286746">
    <property type="component" value="Unassembled WGS sequence"/>
</dbReference>
<dbReference type="InterPro" id="IPR011020">
    <property type="entry name" value="HTTM-like"/>
</dbReference>
<keyword evidence="2 6" id="KW-0812">Transmembrane</keyword>
<dbReference type="GO" id="GO:0012505">
    <property type="term" value="C:endomembrane system"/>
    <property type="evidence" value="ECO:0007669"/>
    <property type="project" value="UniProtKB-SubCell"/>
</dbReference>
<dbReference type="InterPro" id="IPR052964">
    <property type="entry name" value="Sporulation_signal_mat"/>
</dbReference>
<gene>
    <name evidence="8" type="ORF">GKJPGBOP_04185</name>
</gene>
<feature type="transmembrane region" description="Helical" evidence="6">
    <location>
        <begin position="402"/>
        <end position="422"/>
    </location>
</feature>
<feature type="compositionally biased region" description="Polar residues" evidence="5">
    <location>
        <begin position="101"/>
        <end position="110"/>
    </location>
</feature>
<feature type="region of interest" description="Disordered" evidence="5">
    <location>
        <begin position="1"/>
        <end position="154"/>
    </location>
</feature>
<dbReference type="SMART" id="SM00752">
    <property type="entry name" value="HTTM"/>
    <property type="match status" value="1"/>
</dbReference>
<feature type="domain" description="HTTM-like" evidence="7">
    <location>
        <begin position="173"/>
        <end position="524"/>
    </location>
</feature>
<evidence type="ECO:0000259" key="7">
    <source>
        <dbReference type="SMART" id="SM00752"/>
    </source>
</evidence>
<feature type="transmembrane region" description="Helical" evidence="6">
    <location>
        <begin position="238"/>
        <end position="258"/>
    </location>
</feature>
<evidence type="ECO:0000313" key="8">
    <source>
        <dbReference type="EMBL" id="GCD44486.1"/>
    </source>
</evidence>
<feature type="transmembrane region" description="Helical" evidence="6">
    <location>
        <begin position="459"/>
        <end position="480"/>
    </location>
</feature>
<feature type="transmembrane region" description="Helical" evidence="6">
    <location>
        <begin position="327"/>
        <end position="350"/>
    </location>
</feature>
<sequence>MTAHRTPPQGASQGTSEEGRGAADTGSPTAQARTETEPAAASGRTDSGAPTAADETGTGSPATTTGTGAGAALTAGRTDSGTPAAAVPAQSRTDKDMGTGLPTTTVPAQSRTERTGPPTQARTTWPAVPPPPGLPAEPPPGPATGGPATQTRPRTDETRIERAFGNAFRRVTGTAFAPYQSAVLRIGFAATWLFFLLREWPYRHELYGPHGPWSGDMARRLLDGNEAFSVLTWTDNRGWFELVYGLAVVAGALLLVGWRTRTMSVLFMVGVLSLQNRSIFIGDGGDNVLHLMAIYLVLTRCGQVWSLDARRAAKRAGPPGGGPERDVTGLVLWAVLGLFLAVAQVLGLSGLSWFGPGPFPNVGWGLMFWVLWLSHGVWWAARRYAPGEPRTVLDMIGKLIHNGALLVIVVEVCLIYATAGWYKIQGSRWQDGTAVYYPMHLDYFSPWPELSRVLADNGLMIMLITYGTVIVQVAFPFTLFNRRLKNVLLVAMICEHLSIAFLLGLPFFSLAMITADAVFLPTVFLVWLGARITSVRDRVLPRRTAVRE</sequence>
<reference evidence="8 9" key="1">
    <citation type="submission" date="2018-11" db="EMBL/GenBank/DDBJ databases">
        <title>Whole genome sequence of Streptomyces paromomycinus NBRC 15454(T).</title>
        <authorList>
            <person name="Komaki H."/>
            <person name="Tamura T."/>
        </authorList>
    </citation>
    <scope>NUCLEOTIDE SEQUENCE [LARGE SCALE GENOMIC DNA]</scope>
    <source>
        <strain evidence="8 9">NBRC 15454</strain>
    </source>
</reference>
<evidence type="ECO:0000256" key="1">
    <source>
        <dbReference type="ARBA" id="ARBA00004127"/>
    </source>
</evidence>
<keyword evidence="4 6" id="KW-0472">Membrane</keyword>
<dbReference type="PANTHER" id="PTHR39535:SF2">
    <property type="entry name" value="HTTM DOMAIN-CONTAINING PROTEIN"/>
    <property type="match status" value="1"/>
</dbReference>
<feature type="transmembrane region" description="Helical" evidence="6">
    <location>
        <begin position="511"/>
        <end position="530"/>
    </location>
</feature>
<comment type="subcellular location">
    <subcellularLocation>
        <location evidence="1">Endomembrane system</location>
        <topology evidence="1">Multi-pass membrane protein</topology>
    </subcellularLocation>
</comment>
<organism evidence="8 9">
    <name type="scientific">Streptomyces paromomycinus</name>
    <name type="common">Streptomyces rimosus subsp. paromomycinus</name>
    <dbReference type="NCBI Taxonomy" id="92743"/>
    <lineage>
        <taxon>Bacteria</taxon>
        <taxon>Bacillati</taxon>
        <taxon>Actinomycetota</taxon>
        <taxon>Actinomycetes</taxon>
        <taxon>Kitasatosporales</taxon>
        <taxon>Streptomycetaceae</taxon>
        <taxon>Streptomyces</taxon>
    </lineage>
</organism>
<evidence type="ECO:0000256" key="2">
    <source>
        <dbReference type="ARBA" id="ARBA00022692"/>
    </source>
</evidence>
<evidence type="ECO:0000256" key="4">
    <source>
        <dbReference type="ARBA" id="ARBA00023136"/>
    </source>
</evidence>
<dbReference type="PANTHER" id="PTHR39535">
    <property type="entry name" value="SPORULATION-DELAYING PROTEIN SDPB"/>
    <property type="match status" value="1"/>
</dbReference>
<feature type="transmembrane region" description="Helical" evidence="6">
    <location>
        <begin position="176"/>
        <end position="197"/>
    </location>
</feature>
<proteinExistence type="predicted"/>
<accession>A0A401W5B5</accession>
<feature type="transmembrane region" description="Helical" evidence="6">
    <location>
        <begin position="487"/>
        <end position="505"/>
    </location>
</feature>
<comment type="caution">
    <text evidence="8">The sequence shown here is derived from an EMBL/GenBank/DDBJ whole genome shotgun (WGS) entry which is preliminary data.</text>
</comment>
<name>A0A401W5B5_STREY</name>
<dbReference type="EMBL" id="BHZD01000001">
    <property type="protein sequence ID" value="GCD44486.1"/>
    <property type="molecule type" value="Genomic_DNA"/>
</dbReference>
<protein>
    <submittedName>
        <fullName evidence="8">HTTM domain-containing protein</fullName>
    </submittedName>
</protein>
<feature type="transmembrane region" description="Helical" evidence="6">
    <location>
        <begin position="362"/>
        <end position="381"/>
    </location>
</feature>
<evidence type="ECO:0000256" key="6">
    <source>
        <dbReference type="SAM" id="Phobius"/>
    </source>
</evidence>
<feature type="compositionally biased region" description="Pro residues" evidence="5">
    <location>
        <begin position="127"/>
        <end position="142"/>
    </location>
</feature>
<evidence type="ECO:0000256" key="3">
    <source>
        <dbReference type="ARBA" id="ARBA00022989"/>
    </source>
</evidence>
<keyword evidence="9" id="KW-1185">Reference proteome</keyword>
<dbReference type="AlphaFoldDB" id="A0A401W5B5"/>
<keyword evidence="3 6" id="KW-1133">Transmembrane helix</keyword>
<evidence type="ECO:0000256" key="5">
    <source>
        <dbReference type="SAM" id="MobiDB-lite"/>
    </source>
</evidence>
<feature type="compositionally biased region" description="Low complexity" evidence="5">
    <location>
        <begin position="56"/>
        <end position="78"/>
    </location>
</feature>